<gene>
    <name evidence="1" type="ORF">L1987_25435</name>
</gene>
<protein>
    <submittedName>
        <fullName evidence="1">Uncharacterized protein</fullName>
    </submittedName>
</protein>
<evidence type="ECO:0000313" key="1">
    <source>
        <dbReference type="EMBL" id="KAI3809459.1"/>
    </source>
</evidence>
<reference evidence="2" key="1">
    <citation type="journal article" date="2022" name="Mol. Ecol. Resour.">
        <title>The genomes of chicory, endive, great burdock and yacon provide insights into Asteraceae palaeo-polyploidization history and plant inulin production.</title>
        <authorList>
            <person name="Fan W."/>
            <person name="Wang S."/>
            <person name="Wang H."/>
            <person name="Wang A."/>
            <person name="Jiang F."/>
            <person name="Liu H."/>
            <person name="Zhao H."/>
            <person name="Xu D."/>
            <person name="Zhang Y."/>
        </authorList>
    </citation>
    <scope>NUCLEOTIDE SEQUENCE [LARGE SCALE GENOMIC DNA]</scope>
    <source>
        <strain evidence="2">cv. Yunnan</strain>
    </source>
</reference>
<dbReference type="Proteomes" id="UP001056120">
    <property type="component" value="Linkage Group LG08"/>
</dbReference>
<sequence>MGDPFDIDRCIGGVPNPPIPTPNPLHSNNTGDCNTLNPFPGLNSHMNNVQVEESGESIPDSCEQGDANRENQEDQSNRNEIAATMEMGKALRVSIDNFEEMVRSVIEGEVVTYVV</sequence>
<keyword evidence="2" id="KW-1185">Reference proteome</keyword>
<evidence type="ECO:0000313" key="2">
    <source>
        <dbReference type="Proteomes" id="UP001056120"/>
    </source>
</evidence>
<proteinExistence type="predicted"/>
<comment type="caution">
    <text evidence="1">The sequence shown here is derived from an EMBL/GenBank/DDBJ whole genome shotgun (WGS) entry which is preliminary data.</text>
</comment>
<organism evidence="1 2">
    <name type="scientific">Smallanthus sonchifolius</name>
    <dbReference type="NCBI Taxonomy" id="185202"/>
    <lineage>
        <taxon>Eukaryota</taxon>
        <taxon>Viridiplantae</taxon>
        <taxon>Streptophyta</taxon>
        <taxon>Embryophyta</taxon>
        <taxon>Tracheophyta</taxon>
        <taxon>Spermatophyta</taxon>
        <taxon>Magnoliopsida</taxon>
        <taxon>eudicotyledons</taxon>
        <taxon>Gunneridae</taxon>
        <taxon>Pentapetalae</taxon>
        <taxon>asterids</taxon>
        <taxon>campanulids</taxon>
        <taxon>Asterales</taxon>
        <taxon>Asteraceae</taxon>
        <taxon>Asteroideae</taxon>
        <taxon>Heliantheae alliance</taxon>
        <taxon>Millerieae</taxon>
        <taxon>Smallanthus</taxon>
    </lineage>
</organism>
<reference evidence="1 2" key="2">
    <citation type="journal article" date="2022" name="Mol. Ecol. Resour.">
        <title>The genomes of chicory, endive, great burdock and yacon provide insights into Asteraceae paleo-polyploidization history and plant inulin production.</title>
        <authorList>
            <person name="Fan W."/>
            <person name="Wang S."/>
            <person name="Wang H."/>
            <person name="Wang A."/>
            <person name="Jiang F."/>
            <person name="Liu H."/>
            <person name="Zhao H."/>
            <person name="Xu D."/>
            <person name="Zhang Y."/>
        </authorList>
    </citation>
    <scope>NUCLEOTIDE SEQUENCE [LARGE SCALE GENOMIC DNA]</scope>
    <source>
        <strain evidence="2">cv. Yunnan</strain>
        <tissue evidence="1">Leaves</tissue>
    </source>
</reference>
<dbReference type="EMBL" id="CM042025">
    <property type="protein sequence ID" value="KAI3809459.1"/>
    <property type="molecule type" value="Genomic_DNA"/>
</dbReference>
<name>A0ACB9IN86_9ASTR</name>
<accession>A0ACB9IN86</accession>